<evidence type="ECO:0008006" key="3">
    <source>
        <dbReference type="Google" id="ProtNLM"/>
    </source>
</evidence>
<dbReference type="SUPFAM" id="SSF52540">
    <property type="entry name" value="P-loop containing nucleoside triphosphate hydrolases"/>
    <property type="match status" value="1"/>
</dbReference>
<keyword evidence="2" id="KW-1185">Reference proteome</keyword>
<dbReference type="RefSeq" id="WP_345571690.1">
    <property type="nucleotide sequence ID" value="NZ_BAABDQ010000027.1"/>
</dbReference>
<protein>
    <recommendedName>
        <fullName evidence="3">ATP-binding protein</fullName>
    </recommendedName>
</protein>
<dbReference type="InterPro" id="IPR027417">
    <property type="entry name" value="P-loop_NTPase"/>
</dbReference>
<sequence length="361" mass="39343">MYWLNELTDPSDPRTRLVTDLLTRRVYGRSVEDLLLTAGLNPGHYVLEPAKLAWRAVVPDAASLGLLSGLVGEVVRQDPAFGALLESRLRELTTPPGAARRWYHHDDPYACQFLGPRASRALIDRVELRKGLRALVHDDFRILVVNGPEGSGKSHTWVLVDHLRDAGTLAGTHRFARVTTHAWSDTVTGEDLGLSMARKLGLDIALASSGEQAATIVRKILDMLVGKYPQGDGVTRWIILDGLDRPGVDDSARDLAKSLIRLVDEGELPYTRLIVTGLDTLGLQIGSSVRHETIPAITVALVRAFLADAARHLGHEADDQELDALAAEALGPGEGPPDLRSLEENVYRIVTTHWVKEGGGT</sequence>
<evidence type="ECO:0000313" key="1">
    <source>
        <dbReference type="EMBL" id="GAA3591802.1"/>
    </source>
</evidence>
<gene>
    <name evidence="1" type="ORF">GCM10022419_088300</name>
</gene>
<reference evidence="2" key="1">
    <citation type="journal article" date="2019" name="Int. J. Syst. Evol. Microbiol.">
        <title>The Global Catalogue of Microorganisms (GCM) 10K type strain sequencing project: providing services to taxonomists for standard genome sequencing and annotation.</title>
        <authorList>
            <consortium name="The Broad Institute Genomics Platform"/>
            <consortium name="The Broad Institute Genome Sequencing Center for Infectious Disease"/>
            <person name="Wu L."/>
            <person name="Ma J."/>
        </authorList>
    </citation>
    <scope>NUCLEOTIDE SEQUENCE [LARGE SCALE GENOMIC DNA]</scope>
    <source>
        <strain evidence="2">JCM 17326</strain>
    </source>
</reference>
<dbReference type="Proteomes" id="UP001500630">
    <property type="component" value="Unassembled WGS sequence"/>
</dbReference>
<name>A0ABP6YUX3_9ACTN</name>
<comment type="caution">
    <text evidence="1">The sequence shown here is derived from an EMBL/GenBank/DDBJ whole genome shotgun (WGS) entry which is preliminary data.</text>
</comment>
<evidence type="ECO:0000313" key="2">
    <source>
        <dbReference type="Proteomes" id="UP001500630"/>
    </source>
</evidence>
<dbReference type="EMBL" id="BAABDQ010000027">
    <property type="protein sequence ID" value="GAA3591802.1"/>
    <property type="molecule type" value="Genomic_DNA"/>
</dbReference>
<accession>A0ABP6YUX3</accession>
<organism evidence="1 2">
    <name type="scientific">Nonomuraea rosea</name>
    <dbReference type="NCBI Taxonomy" id="638574"/>
    <lineage>
        <taxon>Bacteria</taxon>
        <taxon>Bacillati</taxon>
        <taxon>Actinomycetota</taxon>
        <taxon>Actinomycetes</taxon>
        <taxon>Streptosporangiales</taxon>
        <taxon>Streptosporangiaceae</taxon>
        <taxon>Nonomuraea</taxon>
    </lineage>
</organism>
<proteinExistence type="predicted"/>